<accession>A0A6M7U421</accession>
<sequence length="74" mass="8194">MQAAVTAFRYFLIAAGLSFSVVGLTRRVKTLIELAASILLCLPRVSPTNMSPTALKSSRLMRLSFHSRPIDRDE</sequence>
<reference evidence="1 2" key="1">
    <citation type="submission" date="2016-05" db="EMBL/GenBank/DDBJ databases">
        <authorList>
            <person name="Ramsay J.P."/>
        </authorList>
    </citation>
    <scope>NUCLEOTIDE SEQUENCE [LARGE SCALE GENOMIC DNA]</scope>
    <source>
        <strain evidence="1 2">NZP2042</strain>
    </source>
</reference>
<organism evidence="1 2">
    <name type="scientific">Rhizobium loti</name>
    <name type="common">Mesorhizobium loti</name>
    <dbReference type="NCBI Taxonomy" id="381"/>
    <lineage>
        <taxon>Bacteria</taxon>
        <taxon>Pseudomonadati</taxon>
        <taxon>Pseudomonadota</taxon>
        <taxon>Alphaproteobacteria</taxon>
        <taxon>Hyphomicrobiales</taxon>
        <taxon>Phyllobacteriaceae</taxon>
        <taxon>Mesorhizobium</taxon>
    </lineage>
</organism>
<evidence type="ECO:0000313" key="1">
    <source>
        <dbReference type="EMBL" id="OBQ72160.1"/>
    </source>
</evidence>
<gene>
    <name evidence="1" type="ORF">A8145_04850</name>
</gene>
<protein>
    <submittedName>
        <fullName evidence="1">Uncharacterized protein</fullName>
    </submittedName>
</protein>
<proteinExistence type="predicted"/>
<dbReference type="AlphaFoldDB" id="A0A6M7U421"/>
<evidence type="ECO:0000313" key="2">
    <source>
        <dbReference type="Proteomes" id="UP000093737"/>
    </source>
</evidence>
<dbReference type="EMBL" id="LYTK01000001">
    <property type="protein sequence ID" value="OBQ72160.1"/>
    <property type="molecule type" value="Genomic_DNA"/>
</dbReference>
<name>A0A6M7U421_RHILI</name>
<comment type="caution">
    <text evidence="1">The sequence shown here is derived from an EMBL/GenBank/DDBJ whole genome shotgun (WGS) entry which is preliminary data.</text>
</comment>
<dbReference type="Proteomes" id="UP000093737">
    <property type="component" value="Unassembled WGS sequence"/>
</dbReference>